<protein>
    <submittedName>
        <fullName evidence="2">Uncharacterized protein</fullName>
    </submittedName>
</protein>
<name>A0AC35FZW6_9BILA</name>
<organism evidence="1 2">
    <name type="scientific">Panagrolaimus sp. PS1159</name>
    <dbReference type="NCBI Taxonomy" id="55785"/>
    <lineage>
        <taxon>Eukaryota</taxon>
        <taxon>Metazoa</taxon>
        <taxon>Ecdysozoa</taxon>
        <taxon>Nematoda</taxon>
        <taxon>Chromadorea</taxon>
        <taxon>Rhabditida</taxon>
        <taxon>Tylenchina</taxon>
        <taxon>Panagrolaimomorpha</taxon>
        <taxon>Panagrolaimoidea</taxon>
        <taxon>Panagrolaimidae</taxon>
        <taxon>Panagrolaimus</taxon>
    </lineage>
</organism>
<evidence type="ECO:0000313" key="1">
    <source>
        <dbReference type="Proteomes" id="UP000887580"/>
    </source>
</evidence>
<reference evidence="2" key="1">
    <citation type="submission" date="2022-11" db="UniProtKB">
        <authorList>
            <consortium name="WormBaseParasite"/>
        </authorList>
    </citation>
    <scope>IDENTIFICATION</scope>
</reference>
<proteinExistence type="predicted"/>
<accession>A0AC35FZW6</accession>
<dbReference type="Proteomes" id="UP000887580">
    <property type="component" value="Unplaced"/>
</dbReference>
<dbReference type="WBParaSite" id="PS1159_v2.g22551.t1">
    <property type="protein sequence ID" value="PS1159_v2.g22551.t1"/>
    <property type="gene ID" value="PS1159_v2.g22551"/>
</dbReference>
<sequence length="288" mass="33217">MVSTFNTETTEEKSICIYDNLKVVTIDEVDEMYDKIISEINGGKLGCIAINMENFHSEYYDNEVRQKFINSGKEHGCEKIEIIDYYTHLYSDKIFQSKATVKDGDVVWMFDPDMMYIWQISQGKAKFIMEYMWYSTFSYRRLEKIRQTSKVDKDPDIILFYNNVSFTKGIARKIFPKCRLSPFKAASFASLTRARIASAEPALINYNAATVLEQNINVKIGDKEILAVERLQTLPFSRTVAVSNPKNESEVKIILERHTYTEKLPAAEKFSIQVSIDSDSIISVKFDL</sequence>
<evidence type="ECO:0000313" key="2">
    <source>
        <dbReference type="WBParaSite" id="PS1159_v2.g22551.t1"/>
    </source>
</evidence>